<dbReference type="InterPro" id="IPR005303">
    <property type="entry name" value="MOCOS_middle"/>
</dbReference>
<gene>
    <name evidence="3" type="ORF">PhCBS80983_g01293</name>
</gene>
<dbReference type="PANTHER" id="PTHR14237">
    <property type="entry name" value="MOLYBDOPTERIN COFACTOR SULFURASE MOSC"/>
    <property type="match status" value="1"/>
</dbReference>
<dbReference type="Pfam" id="PF03473">
    <property type="entry name" value="MOSC"/>
    <property type="match status" value="1"/>
</dbReference>
<dbReference type="STRING" id="109895.A0A507ECX2"/>
<reference evidence="3 4" key="1">
    <citation type="journal article" date="2019" name="Sci. Rep.">
        <title>Comparative genomics of chytrid fungi reveal insights into the obligate biotrophic and pathogenic lifestyle of Synchytrium endobioticum.</title>
        <authorList>
            <person name="van de Vossenberg B.T.L.H."/>
            <person name="Warris S."/>
            <person name="Nguyen H.D.T."/>
            <person name="van Gent-Pelzer M.P.E."/>
            <person name="Joly D.L."/>
            <person name="van de Geest H.C."/>
            <person name="Bonants P.J.M."/>
            <person name="Smith D.S."/>
            <person name="Levesque C.A."/>
            <person name="van der Lee T.A.J."/>
        </authorList>
    </citation>
    <scope>NUCLEOTIDE SEQUENCE [LARGE SCALE GENOMIC DNA]</scope>
    <source>
        <strain evidence="3 4">CBS 809.83</strain>
    </source>
</reference>
<accession>A0A507ECX2</accession>
<dbReference type="Pfam" id="PF03476">
    <property type="entry name" value="MOSC_N"/>
    <property type="match status" value="1"/>
</dbReference>
<evidence type="ECO:0000259" key="2">
    <source>
        <dbReference type="PROSITE" id="PS51340"/>
    </source>
</evidence>
<feature type="domain" description="MOSC" evidence="2">
    <location>
        <begin position="150"/>
        <end position="302"/>
    </location>
</feature>
<protein>
    <recommendedName>
        <fullName evidence="2">MOSC domain-containing protein</fullName>
    </recommendedName>
</protein>
<dbReference type="GO" id="GO:0003824">
    <property type="term" value="F:catalytic activity"/>
    <property type="evidence" value="ECO:0007669"/>
    <property type="project" value="InterPro"/>
</dbReference>
<keyword evidence="1" id="KW-0472">Membrane</keyword>
<dbReference type="InterPro" id="IPR005302">
    <property type="entry name" value="MoCF_Sase_C"/>
</dbReference>
<keyword evidence="1" id="KW-0812">Transmembrane</keyword>
<dbReference type="SUPFAM" id="SSF141673">
    <property type="entry name" value="MOSC N-terminal domain-like"/>
    <property type="match status" value="1"/>
</dbReference>
<comment type="caution">
    <text evidence="3">The sequence shown here is derived from an EMBL/GenBank/DDBJ whole genome shotgun (WGS) entry which is preliminary data.</text>
</comment>
<dbReference type="EMBL" id="QEAQ01000009">
    <property type="protein sequence ID" value="TPX61207.1"/>
    <property type="molecule type" value="Genomic_DNA"/>
</dbReference>
<dbReference type="GO" id="GO:0030151">
    <property type="term" value="F:molybdenum ion binding"/>
    <property type="evidence" value="ECO:0007669"/>
    <property type="project" value="InterPro"/>
</dbReference>
<dbReference type="AlphaFoldDB" id="A0A507ECX2"/>
<dbReference type="Proteomes" id="UP000318582">
    <property type="component" value="Unassembled WGS sequence"/>
</dbReference>
<evidence type="ECO:0000313" key="4">
    <source>
        <dbReference type="Proteomes" id="UP000318582"/>
    </source>
</evidence>
<evidence type="ECO:0000313" key="3">
    <source>
        <dbReference type="EMBL" id="TPX61207.1"/>
    </source>
</evidence>
<sequence>MPITVDSLHIYPVKSCRGIDLQSAAVSKCFELDRYWMITKPSGEMYTQRTHPQLALIETALQLTGSASTAPTQIPIDAYTHGGRLILRAPGMPDTTVVFPQTQPGKPVLAQLHGKKKVDALDEGDEIAAWLTMYLGFETRLVVKDMGKVRPLNPLHVPARRYFDHEPQTAMADGYPFLLLSTASISDLNKRLAERNAPSVSLRNFRPNIVVSSTDHGPYFEDTLFQISIAGHDLFIASRCTRCTLPNNDPNTGIAHKKEPLATMMSYRRVDPGASFSACLGMNTVNVDQGWSMERGDTVLVKREGDFHDRKGVWRGQAEPHPVIKSAELPVHDVASLMGNVYAYVAVTAVAVVAVSVVTRWVMAN</sequence>
<name>A0A507ECX2_9FUNG</name>
<feature type="transmembrane region" description="Helical" evidence="1">
    <location>
        <begin position="341"/>
        <end position="363"/>
    </location>
</feature>
<organism evidence="3 4">
    <name type="scientific">Powellomyces hirtus</name>
    <dbReference type="NCBI Taxonomy" id="109895"/>
    <lineage>
        <taxon>Eukaryota</taxon>
        <taxon>Fungi</taxon>
        <taxon>Fungi incertae sedis</taxon>
        <taxon>Chytridiomycota</taxon>
        <taxon>Chytridiomycota incertae sedis</taxon>
        <taxon>Chytridiomycetes</taxon>
        <taxon>Spizellomycetales</taxon>
        <taxon>Powellomycetaceae</taxon>
        <taxon>Powellomyces</taxon>
    </lineage>
</organism>
<keyword evidence="4" id="KW-1185">Reference proteome</keyword>
<dbReference type="PROSITE" id="PS51340">
    <property type="entry name" value="MOSC"/>
    <property type="match status" value="1"/>
</dbReference>
<dbReference type="PANTHER" id="PTHR14237:SF19">
    <property type="entry name" value="MITOCHONDRIAL AMIDOXIME REDUCING COMPONENT 1"/>
    <property type="match status" value="1"/>
</dbReference>
<proteinExistence type="predicted"/>
<evidence type="ECO:0000256" key="1">
    <source>
        <dbReference type="SAM" id="Phobius"/>
    </source>
</evidence>
<keyword evidence="1" id="KW-1133">Transmembrane helix</keyword>
<dbReference type="GO" id="GO:0030170">
    <property type="term" value="F:pyridoxal phosphate binding"/>
    <property type="evidence" value="ECO:0007669"/>
    <property type="project" value="InterPro"/>
</dbReference>